<dbReference type="Proteomes" id="UP000027997">
    <property type="component" value="Unassembled WGS sequence"/>
</dbReference>
<evidence type="ECO:0000256" key="1">
    <source>
        <dbReference type="ARBA" id="ARBA00010201"/>
    </source>
</evidence>
<dbReference type="PANTHER" id="PTHR31423">
    <property type="entry name" value="YBAK DOMAIN-CONTAINING PROTEIN"/>
    <property type="match status" value="1"/>
</dbReference>
<dbReference type="EMBL" id="JOJP01000001">
    <property type="protein sequence ID" value="KEI72318.1"/>
    <property type="molecule type" value="Genomic_DNA"/>
</dbReference>
<dbReference type="Gene3D" id="3.90.960.10">
    <property type="entry name" value="YbaK/aminoacyl-tRNA synthetase-associated domain"/>
    <property type="match status" value="1"/>
</dbReference>
<gene>
    <name evidence="3" type="ORF">GV64_17705</name>
</gene>
<proteinExistence type="inferred from homology"/>
<dbReference type="STRING" id="305900.GV64_17705"/>
<dbReference type="GO" id="GO:0002161">
    <property type="term" value="F:aminoacyl-tRNA deacylase activity"/>
    <property type="evidence" value="ECO:0007669"/>
    <property type="project" value="InterPro"/>
</dbReference>
<feature type="domain" description="YbaK/aminoacyl-tRNA synthetase-associated" evidence="2">
    <location>
        <begin position="27"/>
        <end position="151"/>
    </location>
</feature>
<comment type="caution">
    <text evidence="3">The sequence shown here is derived from an EMBL/GenBank/DDBJ whole genome shotgun (WGS) entry which is preliminary data.</text>
</comment>
<name>A0A081KDU2_9GAMM</name>
<dbReference type="SUPFAM" id="SSF55826">
    <property type="entry name" value="YbaK/ProRS associated domain"/>
    <property type="match status" value="1"/>
</dbReference>
<dbReference type="InterPro" id="IPR040285">
    <property type="entry name" value="ProX/PRXD1"/>
</dbReference>
<evidence type="ECO:0000313" key="3">
    <source>
        <dbReference type="EMBL" id="KEI72318.1"/>
    </source>
</evidence>
<sequence length="165" mass="18693">MGSDKLQTLDVKSYLIQNGINFELFEHNAVFTCDEGKAENIGAKGIEVKNLFLKDQKSRRFYLLVAPANLAVNLKALGFMLKENLKFANEENLRTILGLSPGSVSPFGLFNDHENVVKLILRKSVGESEFVQFHPNLNTQTMDLVQSEFRKCLPLFGNKFDFIDF</sequence>
<dbReference type="RefSeq" id="WP_020583767.1">
    <property type="nucleotide sequence ID" value="NZ_JOJP01000001.1"/>
</dbReference>
<evidence type="ECO:0000259" key="2">
    <source>
        <dbReference type="Pfam" id="PF04073"/>
    </source>
</evidence>
<reference evidence="3 4" key="1">
    <citation type="submission" date="2014-06" db="EMBL/GenBank/DDBJ databases">
        <title>Whole Genome Sequences of Three Symbiotic Endozoicomonas Bacteria.</title>
        <authorList>
            <person name="Neave M.J."/>
            <person name="Apprill A."/>
            <person name="Voolstra C.R."/>
        </authorList>
    </citation>
    <scope>NUCLEOTIDE SEQUENCE [LARGE SCALE GENOMIC DNA]</scope>
    <source>
        <strain evidence="3 4">DSM 22380</strain>
    </source>
</reference>
<dbReference type="InterPro" id="IPR007214">
    <property type="entry name" value="YbaK/aa-tRNA-synth-assoc-dom"/>
</dbReference>
<evidence type="ECO:0000313" key="4">
    <source>
        <dbReference type="Proteomes" id="UP000027997"/>
    </source>
</evidence>
<dbReference type="eggNOG" id="COG3760">
    <property type="taxonomic scope" value="Bacteria"/>
</dbReference>
<dbReference type="Pfam" id="PF04073">
    <property type="entry name" value="tRNA_edit"/>
    <property type="match status" value="1"/>
</dbReference>
<comment type="similarity">
    <text evidence="1">Belongs to the PRORSD1 family.</text>
</comment>
<dbReference type="InterPro" id="IPR036754">
    <property type="entry name" value="YbaK/aa-tRNA-synt-asso_dom_sf"/>
</dbReference>
<keyword evidence="4" id="KW-1185">Reference proteome</keyword>
<dbReference type="AlphaFoldDB" id="A0A081KDU2"/>
<dbReference type="PANTHER" id="PTHR31423:SF3">
    <property type="entry name" value="PROLYL-TRNA SYNTHETASE ASSOCIATED DOMAIN-CONTAINING PROTEIN 1-RELATED"/>
    <property type="match status" value="1"/>
</dbReference>
<organism evidence="3 4">
    <name type="scientific">Endozoicomonas elysicola</name>
    <dbReference type="NCBI Taxonomy" id="305900"/>
    <lineage>
        <taxon>Bacteria</taxon>
        <taxon>Pseudomonadati</taxon>
        <taxon>Pseudomonadota</taxon>
        <taxon>Gammaproteobacteria</taxon>
        <taxon>Oceanospirillales</taxon>
        <taxon>Endozoicomonadaceae</taxon>
        <taxon>Endozoicomonas</taxon>
    </lineage>
</organism>
<protein>
    <recommendedName>
        <fullName evidence="2">YbaK/aminoacyl-tRNA synthetase-associated domain-containing protein</fullName>
    </recommendedName>
</protein>
<accession>A0A081KDU2</accession>